<dbReference type="SMART" id="SM00347">
    <property type="entry name" value="HTH_MARR"/>
    <property type="match status" value="1"/>
</dbReference>
<protein>
    <submittedName>
        <fullName evidence="2">MarR family transcriptional regulator</fullName>
    </submittedName>
</protein>
<evidence type="ECO:0000313" key="3">
    <source>
        <dbReference type="Proteomes" id="UP001165368"/>
    </source>
</evidence>
<dbReference type="PROSITE" id="PS50995">
    <property type="entry name" value="HTH_MARR_2"/>
    <property type="match status" value="1"/>
</dbReference>
<evidence type="ECO:0000313" key="2">
    <source>
        <dbReference type="EMBL" id="MCG2624858.1"/>
    </source>
</evidence>
<reference evidence="2" key="1">
    <citation type="submission" date="2022-01" db="EMBL/GenBank/DDBJ databases">
        <authorList>
            <person name="Jo J.-H."/>
            <person name="Im W.-T."/>
        </authorList>
    </citation>
    <scope>NUCLEOTIDE SEQUENCE</scope>
    <source>
        <strain evidence="2">I2-34</strain>
    </source>
</reference>
<dbReference type="Pfam" id="PF01047">
    <property type="entry name" value="MarR"/>
    <property type="match status" value="1"/>
</dbReference>
<comment type="caution">
    <text evidence="2">The sequence shown here is derived from an EMBL/GenBank/DDBJ whole genome shotgun (WGS) entry which is preliminary data.</text>
</comment>
<accession>A0ABS9LEB0</accession>
<dbReference type="Gene3D" id="1.10.10.10">
    <property type="entry name" value="Winged helix-like DNA-binding domain superfamily/Winged helix DNA-binding domain"/>
    <property type="match status" value="1"/>
</dbReference>
<keyword evidence="3" id="KW-1185">Reference proteome</keyword>
<dbReference type="InterPro" id="IPR000835">
    <property type="entry name" value="HTH_MarR-typ"/>
</dbReference>
<dbReference type="InterPro" id="IPR036390">
    <property type="entry name" value="WH_DNA-bd_sf"/>
</dbReference>
<dbReference type="InterPro" id="IPR036388">
    <property type="entry name" value="WH-like_DNA-bd_sf"/>
</dbReference>
<gene>
    <name evidence="2" type="ORF">LVY72_23490</name>
</gene>
<sequence length="166" mass="18396">MPRHPGADYPGRDLMLILQSFTTETDRYIEAMGHRHGLHRTDLNAVTAVLDAAREGRQITPGVLGSTLSLSSAATTALIDRLGRTGHMNRRRSETDRRQVQLEATDSARERGFEIFAPMVDELLAVVEQHSEEEVRMFSAFIQELRDAMVRARHKGLAEEGGSGAA</sequence>
<organism evidence="2 3">
    <name type="scientific">Arthrobacter hankyongi</name>
    <dbReference type="NCBI Taxonomy" id="2904801"/>
    <lineage>
        <taxon>Bacteria</taxon>
        <taxon>Bacillati</taxon>
        <taxon>Actinomycetota</taxon>
        <taxon>Actinomycetes</taxon>
        <taxon>Micrococcales</taxon>
        <taxon>Micrococcaceae</taxon>
        <taxon>Arthrobacter</taxon>
    </lineage>
</organism>
<dbReference type="RefSeq" id="WP_237827312.1">
    <property type="nucleotide sequence ID" value="NZ_JAKLTQ010000033.1"/>
</dbReference>
<dbReference type="Proteomes" id="UP001165368">
    <property type="component" value="Unassembled WGS sequence"/>
</dbReference>
<dbReference type="PANTHER" id="PTHR33164:SF106">
    <property type="entry name" value="TRANSCRIPTIONAL REGULATORY PROTEIN"/>
    <property type="match status" value="1"/>
</dbReference>
<feature type="domain" description="HTH marR-type" evidence="1">
    <location>
        <begin position="11"/>
        <end position="147"/>
    </location>
</feature>
<name>A0ABS9LEB0_9MICC</name>
<dbReference type="EMBL" id="JAKLTQ010000033">
    <property type="protein sequence ID" value="MCG2624858.1"/>
    <property type="molecule type" value="Genomic_DNA"/>
</dbReference>
<dbReference type="SUPFAM" id="SSF46785">
    <property type="entry name" value="Winged helix' DNA-binding domain"/>
    <property type="match status" value="1"/>
</dbReference>
<evidence type="ECO:0000259" key="1">
    <source>
        <dbReference type="PROSITE" id="PS50995"/>
    </source>
</evidence>
<proteinExistence type="predicted"/>
<dbReference type="PANTHER" id="PTHR33164">
    <property type="entry name" value="TRANSCRIPTIONAL REGULATOR, MARR FAMILY"/>
    <property type="match status" value="1"/>
</dbReference>
<dbReference type="InterPro" id="IPR039422">
    <property type="entry name" value="MarR/SlyA-like"/>
</dbReference>